<keyword evidence="1" id="KW-1185">Reference proteome</keyword>
<dbReference type="Proteomes" id="UP000887569">
    <property type="component" value="Unplaced"/>
</dbReference>
<dbReference type="AlphaFoldDB" id="A0A915CFW8"/>
<organism evidence="1 2">
    <name type="scientific">Parascaris univalens</name>
    <name type="common">Nematode worm</name>
    <dbReference type="NCBI Taxonomy" id="6257"/>
    <lineage>
        <taxon>Eukaryota</taxon>
        <taxon>Metazoa</taxon>
        <taxon>Ecdysozoa</taxon>
        <taxon>Nematoda</taxon>
        <taxon>Chromadorea</taxon>
        <taxon>Rhabditida</taxon>
        <taxon>Spirurina</taxon>
        <taxon>Ascaridomorpha</taxon>
        <taxon>Ascaridoidea</taxon>
        <taxon>Ascarididae</taxon>
        <taxon>Parascaris</taxon>
    </lineage>
</organism>
<sequence length="133" mass="15469">ASCIPCNDCGQFVNSLQTTTSADDTDCCEIALLNGFTANGVFSLLLHNQLCRFWQFYLEKTHWLDEFTTKKWKTRFKNLYMQNGYKCHYATKNGRQLICEDQQTVLDDAKWIAMKEFKTCFISGWCEQCQPSC</sequence>
<dbReference type="WBParaSite" id="PgR163_g003_t01">
    <property type="protein sequence ID" value="PgR163_g003_t01"/>
    <property type="gene ID" value="PgR163_g003"/>
</dbReference>
<protein>
    <submittedName>
        <fullName evidence="2">Uncharacterized protein</fullName>
    </submittedName>
</protein>
<name>A0A915CFW8_PARUN</name>
<proteinExistence type="predicted"/>
<evidence type="ECO:0000313" key="2">
    <source>
        <dbReference type="WBParaSite" id="PgR163_g003_t01"/>
    </source>
</evidence>
<accession>A0A915CFW8</accession>
<reference evidence="2" key="1">
    <citation type="submission" date="2022-11" db="UniProtKB">
        <authorList>
            <consortium name="WormBaseParasite"/>
        </authorList>
    </citation>
    <scope>IDENTIFICATION</scope>
</reference>
<evidence type="ECO:0000313" key="1">
    <source>
        <dbReference type="Proteomes" id="UP000887569"/>
    </source>
</evidence>